<organism evidence="1 2">
    <name type="scientific">Polaribacter cellanae</name>
    <dbReference type="NCBI Taxonomy" id="2818493"/>
    <lineage>
        <taxon>Bacteria</taxon>
        <taxon>Pseudomonadati</taxon>
        <taxon>Bacteroidota</taxon>
        <taxon>Flavobacteriia</taxon>
        <taxon>Flavobacteriales</taxon>
        <taxon>Flavobacteriaceae</taxon>
    </lineage>
</organism>
<dbReference type="KEGG" id="pcea:J3359_10770"/>
<gene>
    <name evidence="1" type="ORF">J3359_10770</name>
</gene>
<proteinExistence type="predicted"/>
<evidence type="ECO:0000313" key="1">
    <source>
        <dbReference type="EMBL" id="QTE21311.1"/>
    </source>
</evidence>
<accession>A0A975CQF0</accession>
<keyword evidence="2" id="KW-1185">Reference proteome</keyword>
<dbReference type="AlphaFoldDB" id="A0A975CQF0"/>
<dbReference type="EMBL" id="CP071869">
    <property type="protein sequence ID" value="QTE21311.1"/>
    <property type="molecule type" value="Genomic_DNA"/>
</dbReference>
<dbReference type="Proteomes" id="UP000663920">
    <property type="component" value="Chromosome"/>
</dbReference>
<sequence length="89" mass="10590">MNKKNYTKGEPPNLEGLSFIIKGEKKISQCEFKKLKLVDFTRLVKNKTLEYKKGNETVIELNNFKNLNLIIKNKGKYILYKVIREFYEK</sequence>
<evidence type="ECO:0000313" key="2">
    <source>
        <dbReference type="Proteomes" id="UP000663920"/>
    </source>
</evidence>
<dbReference type="RefSeq" id="WP_208076870.1">
    <property type="nucleotide sequence ID" value="NZ_CP071869.1"/>
</dbReference>
<protein>
    <submittedName>
        <fullName evidence="1">Uncharacterized protein</fullName>
    </submittedName>
</protein>
<name>A0A975CQF0_9FLAO</name>
<reference evidence="1 2" key="1">
    <citation type="submission" date="2021-03" db="EMBL/GenBank/DDBJ databases">
        <title>Complete genome of Polaribacter_sp.SM13.</title>
        <authorList>
            <person name="Jeong S.W."/>
            <person name="Bae J.W."/>
        </authorList>
    </citation>
    <scope>NUCLEOTIDE SEQUENCE [LARGE SCALE GENOMIC DNA]</scope>
    <source>
        <strain evidence="1 2">SM13</strain>
    </source>
</reference>